<dbReference type="Pfam" id="PF11412">
    <property type="entry name" value="DsbD_N"/>
    <property type="match status" value="1"/>
</dbReference>
<dbReference type="InterPro" id="IPR028250">
    <property type="entry name" value="DsbDN"/>
</dbReference>
<evidence type="ECO:0000256" key="4">
    <source>
        <dbReference type="ARBA" id="ARBA00022748"/>
    </source>
</evidence>
<keyword evidence="6 8" id="KW-0472">Membrane</keyword>
<keyword evidence="7" id="KW-0676">Redox-active center</keyword>
<evidence type="ECO:0000256" key="8">
    <source>
        <dbReference type="SAM" id="Phobius"/>
    </source>
</evidence>
<dbReference type="InterPro" id="IPR003834">
    <property type="entry name" value="Cyt_c_assmbl_TM_dom"/>
</dbReference>
<feature type="transmembrane region" description="Helical" evidence="8">
    <location>
        <begin position="376"/>
        <end position="392"/>
    </location>
</feature>
<feature type="transmembrane region" description="Helical" evidence="8">
    <location>
        <begin position="228"/>
        <end position="250"/>
    </location>
</feature>
<evidence type="ECO:0000256" key="1">
    <source>
        <dbReference type="ARBA" id="ARBA00004651"/>
    </source>
</evidence>
<proteinExistence type="predicted"/>
<keyword evidence="2" id="KW-1003">Cell membrane</keyword>
<dbReference type="PROSITE" id="PS00194">
    <property type="entry name" value="THIOREDOXIN_1"/>
    <property type="match status" value="1"/>
</dbReference>
<reference evidence="11 12" key="1">
    <citation type="submission" date="2014-04" db="EMBL/GenBank/DDBJ databases">
        <title>The Genome Sequence of Thermoanaerobaculum aquaticum MP-01, The First Cultivated Group 23 Acidobacterium.</title>
        <authorList>
            <person name="Stamps B.W."/>
            <person name="Losey N.A."/>
            <person name="Lawson P.A."/>
            <person name="Stevenson B.S."/>
        </authorList>
    </citation>
    <scope>NUCLEOTIDE SEQUENCE [LARGE SCALE GENOMIC DNA]</scope>
    <source>
        <strain evidence="11 12">MP-01</strain>
    </source>
</reference>
<gene>
    <name evidence="11" type="ORF">EG19_08955</name>
</gene>
<dbReference type="GO" id="GO:0015035">
    <property type="term" value="F:protein-disulfide reductase activity"/>
    <property type="evidence" value="ECO:0007669"/>
    <property type="project" value="TreeGrafter"/>
</dbReference>
<dbReference type="PANTHER" id="PTHR32234:SF0">
    <property type="entry name" value="THIOL:DISULFIDE INTERCHANGE PROTEIN DSBD"/>
    <property type="match status" value="1"/>
</dbReference>
<dbReference type="GO" id="GO:0045454">
    <property type="term" value="P:cell redox homeostasis"/>
    <property type="evidence" value="ECO:0007669"/>
    <property type="project" value="TreeGrafter"/>
</dbReference>
<dbReference type="Pfam" id="PF13899">
    <property type="entry name" value="Thioredoxin_7"/>
    <property type="match status" value="1"/>
</dbReference>
<evidence type="ECO:0000313" key="11">
    <source>
        <dbReference type="EMBL" id="KDA54769.1"/>
    </source>
</evidence>
<feature type="transmembrane region" description="Helical" evidence="8">
    <location>
        <begin position="262"/>
        <end position="282"/>
    </location>
</feature>
<dbReference type="PROSITE" id="PS51352">
    <property type="entry name" value="THIOREDOXIN_2"/>
    <property type="match status" value="1"/>
</dbReference>
<evidence type="ECO:0000313" key="12">
    <source>
        <dbReference type="Proteomes" id="UP000027284"/>
    </source>
</evidence>
<dbReference type="InterPro" id="IPR035671">
    <property type="entry name" value="DsbD_gamma"/>
</dbReference>
<dbReference type="SUPFAM" id="SSF52833">
    <property type="entry name" value="Thioredoxin-like"/>
    <property type="match status" value="1"/>
</dbReference>
<dbReference type="EMBL" id="JMFG01000004">
    <property type="protein sequence ID" value="KDA54769.1"/>
    <property type="molecule type" value="Genomic_DNA"/>
</dbReference>
<name>A0A062XZ89_9BACT</name>
<dbReference type="Pfam" id="PF02683">
    <property type="entry name" value="DsbD_TM"/>
    <property type="match status" value="1"/>
</dbReference>
<dbReference type="GO" id="GO:0017004">
    <property type="term" value="P:cytochrome complex assembly"/>
    <property type="evidence" value="ECO:0007669"/>
    <property type="project" value="UniProtKB-KW"/>
</dbReference>
<dbReference type="GO" id="GO:0005886">
    <property type="term" value="C:plasma membrane"/>
    <property type="evidence" value="ECO:0007669"/>
    <property type="project" value="UniProtKB-SubCell"/>
</dbReference>
<evidence type="ECO:0000256" key="5">
    <source>
        <dbReference type="ARBA" id="ARBA00022989"/>
    </source>
</evidence>
<comment type="subcellular location">
    <subcellularLocation>
        <location evidence="1">Cell membrane</location>
        <topology evidence="1">Multi-pass membrane protein</topology>
    </subcellularLocation>
</comment>
<dbReference type="STRING" id="1312852.EG19_08955"/>
<comment type="caution">
    <text evidence="11">The sequence shown here is derived from an EMBL/GenBank/DDBJ whole genome shotgun (WGS) entry which is preliminary data.</text>
</comment>
<dbReference type="OrthoDB" id="9811036at2"/>
<dbReference type="InterPro" id="IPR013766">
    <property type="entry name" value="Thioredoxin_domain"/>
</dbReference>
<dbReference type="InterPro" id="IPR036929">
    <property type="entry name" value="DsbDN_sf"/>
</dbReference>
<evidence type="ECO:0000256" key="6">
    <source>
        <dbReference type="ARBA" id="ARBA00023136"/>
    </source>
</evidence>
<feature type="transmembrane region" description="Helical" evidence="8">
    <location>
        <begin position="303"/>
        <end position="329"/>
    </location>
</feature>
<sequence length="578" mass="61910">MTRWFLGFLLLANAVFAEEAVFSVAQAGWERRPQPGGEAGVVALEVRLQEGWHVNPPNPSDPYLIPTRVELQLPQGWEAGEPQFPQPKKVKLEVFEQAVELFEGSFWVRIPVKAPAGAGEVTLTGFLEAQACNNVSCLPPKKVAFSVPWGAMVSPPTANTVPSAPAGGAVAQGSVSERFAGASLLLQLFLVFLGGLALNLTPCVYPIIPVTVGFFLNQTGSSKRTALLASFYVLGMAVTYSTLGVVAALTGKLFGAALQSPWVTGGIVVVVLALAASMFGLWEIRIPAWVSGVAGARQGVVGSLVMGLVVGLVAAPCIGPFVLGLLAYVGQKQSVMLGFLLFFTLALGLGLPYLFLALSTRSLEKLPHSGAWMEGVRQLFGVLLVALAFYFARPLLPGDLGDKLLALSLVLGGFYLAVIARPGYEIAAVDRFMRAVTLALVLAGAWLWPHSGTTPAQELSWEKANAQVLQEAIAQGGPVIVDFYADWCLPCKELDEKTFSRPEVKAKLASFRRLKVDLTQISQETEELRKAYGVAGVPTVLFFYQGREAQDLRLTGFEGPEEFLRRVRKLVPAGSPAS</sequence>
<keyword evidence="12" id="KW-1185">Reference proteome</keyword>
<dbReference type="AlphaFoldDB" id="A0A062XZ89"/>
<evidence type="ECO:0000256" key="9">
    <source>
        <dbReference type="SAM" id="SignalP"/>
    </source>
</evidence>
<dbReference type="Proteomes" id="UP000027284">
    <property type="component" value="Unassembled WGS sequence"/>
</dbReference>
<evidence type="ECO:0000256" key="3">
    <source>
        <dbReference type="ARBA" id="ARBA00022692"/>
    </source>
</evidence>
<evidence type="ECO:0000259" key="10">
    <source>
        <dbReference type="PROSITE" id="PS51352"/>
    </source>
</evidence>
<keyword evidence="5 8" id="KW-1133">Transmembrane helix</keyword>
<evidence type="ECO:0000256" key="7">
    <source>
        <dbReference type="ARBA" id="ARBA00023284"/>
    </source>
</evidence>
<dbReference type="CDD" id="cd02953">
    <property type="entry name" value="DsbDgamma"/>
    <property type="match status" value="1"/>
</dbReference>
<organism evidence="11 12">
    <name type="scientific">Thermoanaerobaculum aquaticum</name>
    <dbReference type="NCBI Taxonomy" id="1312852"/>
    <lineage>
        <taxon>Bacteria</taxon>
        <taxon>Pseudomonadati</taxon>
        <taxon>Acidobacteriota</taxon>
        <taxon>Thermoanaerobaculia</taxon>
        <taxon>Thermoanaerobaculales</taxon>
        <taxon>Thermoanaerobaculaceae</taxon>
        <taxon>Thermoanaerobaculum</taxon>
    </lineage>
</organism>
<feature type="signal peptide" evidence="9">
    <location>
        <begin position="1"/>
        <end position="17"/>
    </location>
</feature>
<dbReference type="PANTHER" id="PTHR32234">
    <property type="entry name" value="THIOL:DISULFIDE INTERCHANGE PROTEIN DSBD"/>
    <property type="match status" value="1"/>
</dbReference>
<dbReference type="Gene3D" id="3.40.30.10">
    <property type="entry name" value="Glutaredoxin"/>
    <property type="match status" value="1"/>
</dbReference>
<keyword evidence="9" id="KW-0732">Signal</keyword>
<dbReference type="InterPro" id="IPR017937">
    <property type="entry name" value="Thioredoxin_CS"/>
</dbReference>
<feature type="chain" id="PRO_5001620851" description="Thioredoxin domain-containing protein" evidence="9">
    <location>
        <begin position="18"/>
        <end position="578"/>
    </location>
</feature>
<keyword evidence="4" id="KW-0201">Cytochrome c-type biogenesis</keyword>
<feature type="transmembrane region" description="Helical" evidence="8">
    <location>
        <begin position="404"/>
        <end position="420"/>
    </location>
</feature>
<accession>A0A062XZ89</accession>
<dbReference type="InterPro" id="IPR036249">
    <property type="entry name" value="Thioredoxin-like_sf"/>
</dbReference>
<feature type="transmembrane region" description="Helical" evidence="8">
    <location>
        <begin position="184"/>
        <end position="216"/>
    </location>
</feature>
<dbReference type="Gene3D" id="2.60.40.1250">
    <property type="entry name" value="Thiol:disulfide interchange protein DsbD, N-terminal domain"/>
    <property type="match status" value="1"/>
</dbReference>
<keyword evidence="3 8" id="KW-0812">Transmembrane</keyword>
<protein>
    <recommendedName>
        <fullName evidence="10">Thioredoxin domain-containing protein</fullName>
    </recommendedName>
</protein>
<dbReference type="RefSeq" id="WP_053334743.1">
    <property type="nucleotide sequence ID" value="NZ_JMFG01000004.1"/>
</dbReference>
<feature type="domain" description="Thioredoxin" evidence="10">
    <location>
        <begin position="448"/>
        <end position="572"/>
    </location>
</feature>
<evidence type="ECO:0000256" key="2">
    <source>
        <dbReference type="ARBA" id="ARBA00022475"/>
    </source>
</evidence>
<feature type="transmembrane region" description="Helical" evidence="8">
    <location>
        <begin position="335"/>
        <end position="356"/>
    </location>
</feature>